<dbReference type="InterPro" id="IPR027417">
    <property type="entry name" value="P-loop_NTPase"/>
</dbReference>
<evidence type="ECO:0000256" key="1">
    <source>
        <dbReference type="SAM" id="MobiDB-lite"/>
    </source>
</evidence>
<feature type="region of interest" description="Disordered" evidence="1">
    <location>
        <begin position="1"/>
        <end position="33"/>
    </location>
</feature>
<geneLocation type="plasmid" evidence="2">
    <name>pMCR_1511</name>
</geneLocation>
<evidence type="ECO:0000313" key="2">
    <source>
        <dbReference type="EMBL" id="APB02208.1"/>
    </source>
</evidence>
<dbReference type="EMBL" id="KX377410">
    <property type="protein sequence ID" value="APB02208.1"/>
    <property type="molecule type" value="Genomic_DNA"/>
</dbReference>
<sequence>MPTADKNQKQSEAESVPVRHAVHSAQQGKGGCGKSVSTALLGMYKISKGELPLCIDTDPLNPTFSNYEKLNVRQLNIMEGDEINQRKLDTLIQWIDEAGDRDVIIDNGAPSFIPLSSYMISQQIPALLYEMGKQLVIHISIVGGQAHDYTVEGFKAMVEQYPSETRFVVWLNPYWGAVESDQGVPFEESEAYLMNKDKVDALIRLPTLKKELHGQDFADMLENYKTFDEAIEDKSLSIMVRQRLKQVRALVFEQLDLATVI</sequence>
<name>A0A1I9ZJ93_KLEPN</name>
<protein>
    <submittedName>
        <fullName evidence="2">TraL</fullName>
    </submittedName>
</protein>
<feature type="compositionally biased region" description="Basic and acidic residues" evidence="1">
    <location>
        <begin position="1"/>
        <end position="12"/>
    </location>
</feature>
<accession>A0A1I9ZJ93</accession>
<dbReference type="AlphaFoldDB" id="A0A1I9ZJ93"/>
<gene>
    <name evidence="2" type="primary">traL</name>
</gene>
<keyword evidence="2" id="KW-0614">Plasmid</keyword>
<dbReference type="SUPFAM" id="SSF52540">
    <property type="entry name" value="P-loop containing nucleoside triphosphate hydrolases"/>
    <property type="match status" value="1"/>
</dbReference>
<organism evidence="2">
    <name type="scientific">Klebsiella pneumoniae</name>
    <dbReference type="NCBI Taxonomy" id="573"/>
    <lineage>
        <taxon>Bacteria</taxon>
        <taxon>Pseudomonadati</taxon>
        <taxon>Pseudomonadota</taxon>
        <taxon>Gammaproteobacteria</taxon>
        <taxon>Enterobacterales</taxon>
        <taxon>Enterobacteriaceae</taxon>
        <taxon>Klebsiella/Raoultella group</taxon>
        <taxon>Klebsiella</taxon>
        <taxon>Klebsiella pneumoniae complex</taxon>
    </lineage>
</organism>
<dbReference type="RefSeq" id="WP_024252936.1">
    <property type="nucleotide sequence ID" value="NZ_BIKL01000020.1"/>
</dbReference>
<proteinExistence type="predicted"/>
<reference evidence="2" key="1">
    <citation type="submission" date="2016-06" db="EMBL/GenBank/DDBJ databases">
        <title>An IncP plasmid carrying the colistin resistance gene mcr-1 in Klebsiella pneumoniae from hospital sewage.</title>
        <authorList>
            <person name="Zhao F."/>
            <person name="Feng Y."/>
            <person name="Zong Z."/>
        </authorList>
    </citation>
    <scope>NUCLEOTIDE SEQUENCE</scope>
    <source>
        <strain evidence="2">WCHKP1511</strain>
        <plasmid evidence="2">pMCR_1511</plasmid>
    </source>
</reference>